<feature type="domain" description="Chromo" evidence="2">
    <location>
        <begin position="986"/>
        <end position="1020"/>
    </location>
</feature>
<dbReference type="InterPro" id="IPR058520">
    <property type="entry name" value="DUF8207"/>
</dbReference>
<evidence type="ECO:0000256" key="1">
    <source>
        <dbReference type="SAM" id="MobiDB-lite"/>
    </source>
</evidence>
<gene>
    <name evidence="3" type="ORF">DBV15_12258</name>
</gene>
<dbReference type="GO" id="GO:0003676">
    <property type="term" value="F:nucleic acid binding"/>
    <property type="evidence" value="ECO:0007669"/>
    <property type="project" value="InterPro"/>
</dbReference>
<dbReference type="InterPro" id="IPR012337">
    <property type="entry name" value="RNaseH-like_sf"/>
</dbReference>
<protein>
    <recommendedName>
        <fullName evidence="2">Chromo domain-containing protein</fullName>
    </recommendedName>
</protein>
<dbReference type="STRING" id="300112.A0A4S2JCC9"/>
<dbReference type="SUPFAM" id="SSF54160">
    <property type="entry name" value="Chromo domain-like"/>
    <property type="match status" value="1"/>
</dbReference>
<feature type="non-terminal residue" evidence="3">
    <location>
        <position position="1"/>
    </location>
</feature>
<dbReference type="SUPFAM" id="SSF53098">
    <property type="entry name" value="Ribonuclease H-like"/>
    <property type="match status" value="1"/>
</dbReference>
<dbReference type="PANTHER" id="PTHR46585">
    <property type="entry name" value="INTEGRASE CORE DOMAIN CONTAINING PROTEIN"/>
    <property type="match status" value="1"/>
</dbReference>
<evidence type="ECO:0000313" key="3">
    <source>
        <dbReference type="EMBL" id="TGZ32249.1"/>
    </source>
</evidence>
<dbReference type="AlphaFoldDB" id="A0A4S2JCC9"/>
<name>A0A4S2JCC9_9HYME</name>
<sequence>NVYVYSKSLQQPKYRYLERLFEPMDEISYRAFADNRDVVPPDETLPDSVFVFDDVACDKQNRMREYFSMGRHSNINCFYLCQTYAKIPKHLVRDNANLLILFRQDGTNLRHVYNDHVNIDMSYNEFRAFCRETARCEADGTNGGSTTSPCCRADQYASPNDASMSAIAGERTAREIAKTRALICRKYAALRAKKMESEIALEKRYKPIVKPLKLLADDVERRSKGPGKIEDDDGGSHTLTRKIKAMKRAKKDSENGDDNDDDDTGADLERDYGEDYDDVFTPIRTTTTAEKRESCPARLSSAPATTMTSSTPIRADSVQFLPREREIVLETTILPPTLEKSVRKSLSTAEGRDALGSQLGPLGREYVGVLLSGDKNKEIDIVYGVHLGENGTMLGNKRFDVNADDSMVIDGVRYKGTRGLIYTDKDKLTYRSILFSTSAHKRSSNADKPVKSNKEPKYKNIIAPLVNLSHRVETTKGAGLPSAMRLTDNAIDYVHWDDSNELVDRLRLLDASRRASNDAHDNEILSIIEELREAYESRALPRLRDVHEQVWHVSDKSEQRFVEDAIERSKRSATEELKGEIAAVRNDALLSNRDSYDARERRIRRVAAPEIGTDATNKSYVEGAIGQLKSVVIEEIKKNDATLKGRIATLKNDALRLSQGSYHAGERKIRGVAAPEVGTDATNKSYVEGAIGRLKSPVIEEIENKNTVDREFTSVIVTNASQGVRDEIATLRNDALLLREDSYDVSERNIRRVAAPEVGTDAANVSYVEGAIAELEKTLSDAIKEELVEELHAPARKNFPRRRVMVRSYDDLWQADVVEMRPYSCENAGHNYILTVIDVLSKYAWAIPLKIFDAHKVNHYSTYSVMKASVVERFNRTLKNDINRTIGMRPVDVTLAVAEKLLRTVYSRAKIAAPARFQVDDPVRVSKFKTIFEKGYTPNWTTEIFCMAKVQRTYPVTYLLKDIRGEAIAGGFYEHELLRVFNPDVYLVEKVMRKRGNRAYVKWLGVDSSHNSWIDKASVL</sequence>
<evidence type="ECO:0000259" key="2">
    <source>
        <dbReference type="PROSITE" id="PS50013"/>
    </source>
</evidence>
<dbReference type="EMBL" id="QBLH01003923">
    <property type="protein sequence ID" value="TGZ32249.1"/>
    <property type="molecule type" value="Genomic_DNA"/>
</dbReference>
<feature type="compositionally biased region" description="Acidic residues" evidence="1">
    <location>
        <begin position="255"/>
        <end position="266"/>
    </location>
</feature>
<dbReference type="Proteomes" id="UP000310200">
    <property type="component" value="Unassembled WGS sequence"/>
</dbReference>
<proteinExistence type="predicted"/>
<dbReference type="GO" id="GO:0005694">
    <property type="term" value="C:chromosome"/>
    <property type="evidence" value="ECO:0007669"/>
    <property type="project" value="UniProtKB-ARBA"/>
</dbReference>
<feature type="compositionally biased region" description="Low complexity" evidence="1">
    <location>
        <begin position="300"/>
        <end position="309"/>
    </location>
</feature>
<comment type="caution">
    <text evidence="3">The sequence shown here is derived from an EMBL/GenBank/DDBJ whole genome shotgun (WGS) entry which is preliminary data.</text>
</comment>
<evidence type="ECO:0000313" key="4">
    <source>
        <dbReference type="Proteomes" id="UP000310200"/>
    </source>
</evidence>
<organism evidence="3 4">
    <name type="scientific">Temnothorax longispinosus</name>
    <dbReference type="NCBI Taxonomy" id="300112"/>
    <lineage>
        <taxon>Eukaryota</taxon>
        <taxon>Metazoa</taxon>
        <taxon>Ecdysozoa</taxon>
        <taxon>Arthropoda</taxon>
        <taxon>Hexapoda</taxon>
        <taxon>Insecta</taxon>
        <taxon>Pterygota</taxon>
        <taxon>Neoptera</taxon>
        <taxon>Endopterygota</taxon>
        <taxon>Hymenoptera</taxon>
        <taxon>Apocrita</taxon>
        <taxon>Aculeata</taxon>
        <taxon>Formicoidea</taxon>
        <taxon>Formicidae</taxon>
        <taxon>Myrmicinae</taxon>
        <taxon>Temnothorax</taxon>
    </lineage>
</organism>
<dbReference type="PROSITE" id="PS50013">
    <property type="entry name" value="CHROMO_2"/>
    <property type="match status" value="1"/>
</dbReference>
<keyword evidence="4" id="KW-1185">Reference proteome</keyword>
<reference evidence="3 4" key="1">
    <citation type="journal article" date="2019" name="Philos. Trans. R. Soc. Lond., B, Biol. Sci.">
        <title>Ant behaviour and brain gene expression of defending hosts depend on the ecological success of the intruding social parasite.</title>
        <authorList>
            <person name="Kaur R."/>
            <person name="Stoldt M."/>
            <person name="Jongepier E."/>
            <person name="Feldmeyer B."/>
            <person name="Menzel F."/>
            <person name="Bornberg-Bauer E."/>
            <person name="Foitzik S."/>
        </authorList>
    </citation>
    <scope>NUCLEOTIDE SEQUENCE [LARGE SCALE GENOMIC DNA]</scope>
    <source>
        <tissue evidence="3">Whole body</tissue>
    </source>
</reference>
<dbReference type="Pfam" id="PF26634">
    <property type="entry name" value="DUF8207"/>
    <property type="match status" value="1"/>
</dbReference>
<dbReference type="Gene3D" id="3.30.420.10">
    <property type="entry name" value="Ribonuclease H-like superfamily/Ribonuclease H"/>
    <property type="match status" value="1"/>
</dbReference>
<dbReference type="PANTHER" id="PTHR46585:SF1">
    <property type="entry name" value="CHROMO DOMAIN-CONTAINING PROTEIN"/>
    <property type="match status" value="1"/>
</dbReference>
<dbReference type="InterPro" id="IPR036397">
    <property type="entry name" value="RNaseH_sf"/>
</dbReference>
<feature type="region of interest" description="Disordered" evidence="1">
    <location>
        <begin position="288"/>
        <end position="309"/>
    </location>
</feature>
<feature type="region of interest" description="Disordered" evidence="1">
    <location>
        <begin position="244"/>
        <end position="272"/>
    </location>
</feature>
<accession>A0A4S2JCC9</accession>
<dbReference type="InterPro" id="IPR000953">
    <property type="entry name" value="Chromo/chromo_shadow_dom"/>
</dbReference>
<dbReference type="InterPro" id="IPR016197">
    <property type="entry name" value="Chromo-like_dom_sf"/>
</dbReference>